<reference evidence="1 2" key="1">
    <citation type="journal article" date="2024" name="bioRxiv">
        <title>A reference genome for Trichogramma kaykai: A tiny desert-dwelling parasitoid wasp with competing sex-ratio distorters.</title>
        <authorList>
            <person name="Culotta J."/>
            <person name="Lindsey A.R."/>
        </authorList>
    </citation>
    <scope>NUCLEOTIDE SEQUENCE [LARGE SCALE GENOMIC DNA]</scope>
    <source>
        <strain evidence="1 2">KSX58</strain>
    </source>
</reference>
<sequence>MLADTSLTSTIECSTGLPQHFALYNIFLAYCATEIKGAIVDLYIRYEDAKRSENQLSVESFKQAFSDALFDATVNVKTAMWTASRSYWSCRERMSVYMTEGG</sequence>
<comment type="caution">
    <text evidence="1">The sequence shown here is derived from an EMBL/GenBank/DDBJ whole genome shotgun (WGS) entry which is preliminary data.</text>
</comment>
<evidence type="ECO:0000313" key="1">
    <source>
        <dbReference type="EMBL" id="KAL3391904.1"/>
    </source>
</evidence>
<name>A0ABD2WGE5_9HYME</name>
<proteinExistence type="predicted"/>
<keyword evidence="2" id="KW-1185">Reference proteome</keyword>
<protein>
    <submittedName>
        <fullName evidence="1">Uncharacterized protein</fullName>
    </submittedName>
</protein>
<gene>
    <name evidence="1" type="ORF">TKK_013247</name>
</gene>
<evidence type="ECO:0000313" key="2">
    <source>
        <dbReference type="Proteomes" id="UP001627154"/>
    </source>
</evidence>
<organism evidence="1 2">
    <name type="scientific">Trichogramma kaykai</name>
    <dbReference type="NCBI Taxonomy" id="54128"/>
    <lineage>
        <taxon>Eukaryota</taxon>
        <taxon>Metazoa</taxon>
        <taxon>Ecdysozoa</taxon>
        <taxon>Arthropoda</taxon>
        <taxon>Hexapoda</taxon>
        <taxon>Insecta</taxon>
        <taxon>Pterygota</taxon>
        <taxon>Neoptera</taxon>
        <taxon>Endopterygota</taxon>
        <taxon>Hymenoptera</taxon>
        <taxon>Apocrita</taxon>
        <taxon>Proctotrupomorpha</taxon>
        <taxon>Chalcidoidea</taxon>
        <taxon>Trichogrammatidae</taxon>
        <taxon>Trichogramma</taxon>
    </lineage>
</organism>
<accession>A0ABD2WGE5</accession>
<dbReference type="Proteomes" id="UP001627154">
    <property type="component" value="Unassembled WGS sequence"/>
</dbReference>
<dbReference type="EMBL" id="JBJJXI010000107">
    <property type="protein sequence ID" value="KAL3391904.1"/>
    <property type="molecule type" value="Genomic_DNA"/>
</dbReference>
<dbReference type="AlphaFoldDB" id="A0ABD2WGE5"/>